<reference evidence="4" key="1">
    <citation type="journal article" date="2019" name="Int. J. Syst. Evol. Microbiol.">
        <title>The Global Catalogue of Microorganisms (GCM) 10K type strain sequencing project: providing services to taxonomists for standard genome sequencing and annotation.</title>
        <authorList>
            <consortium name="The Broad Institute Genomics Platform"/>
            <consortium name="The Broad Institute Genome Sequencing Center for Infectious Disease"/>
            <person name="Wu L."/>
            <person name="Ma J."/>
        </authorList>
    </citation>
    <scope>NUCLEOTIDE SEQUENCE [LARGE SCALE GENOMIC DNA]</scope>
    <source>
        <strain evidence="4">JCM 3175</strain>
    </source>
</reference>
<dbReference type="Gene3D" id="3.30.70.3040">
    <property type="match status" value="2"/>
</dbReference>
<evidence type="ECO:0000256" key="1">
    <source>
        <dbReference type="SAM" id="SignalP"/>
    </source>
</evidence>
<proteinExistence type="predicted"/>
<organism evidence="3 4">
    <name type="scientific">Micromonospora coerulea</name>
    <dbReference type="NCBI Taxonomy" id="47856"/>
    <lineage>
        <taxon>Bacteria</taxon>
        <taxon>Bacillati</taxon>
        <taxon>Actinomycetota</taxon>
        <taxon>Actinomycetes</taxon>
        <taxon>Micromonosporales</taxon>
        <taxon>Micromonosporaceae</taxon>
        <taxon>Micromonospora</taxon>
    </lineage>
</organism>
<dbReference type="PANTHER" id="PTHR47755:SF1">
    <property type="entry name" value="CELL DIVISION PROTEIN FTSX"/>
    <property type="match status" value="1"/>
</dbReference>
<gene>
    <name evidence="3" type="ORF">GCM10023176_19940</name>
</gene>
<dbReference type="InterPro" id="IPR004513">
    <property type="entry name" value="FtsX"/>
</dbReference>
<dbReference type="InterPro" id="IPR040690">
    <property type="entry name" value="FtsX_ECD"/>
</dbReference>
<feature type="domain" description="FtsX extracellular" evidence="2">
    <location>
        <begin position="139"/>
        <end position="226"/>
    </location>
</feature>
<protein>
    <recommendedName>
        <fullName evidence="2">FtsX extracellular domain-containing protein</fullName>
    </recommendedName>
</protein>
<feature type="signal peptide" evidence="1">
    <location>
        <begin position="1"/>
        <end position="20"/>
    </location>
</feature>
<name>A0ABP8SFG2_9ACTN</name>
<dbReference type="Proteomes" id="UP001500307">
    <property type="component" value="Unassembled WGS sequence"/>
</dbReference>
<accession>A0ABP8SFG2</accession>
<dbReference type="EMBL" id="BAABGU010000008">
    <property type="protein sequence ID" value="GAA4567514.1"/>
    <property type="molecule type" value="Genomic_DNA"/>
</dbReference>
<comment type="caution">
    <text evidence="3">The sequence shown here is derived from an EMBL/GenBank/DDBJ whole genome shotgun (WGS) entry which is preliminary data.</text>
</comment>
<keyword evidence="4" id="KW-1185">Reference proteome</keyword>
<evidence type="ECO:0000313" key="4">
    <source>
        <dbReference type="Proteomes" id="UP001500307"/>
    </source>
</evidence>
<keyword evidence="1" id="KW-0732">Signal</keyword>
<evidence type="ECO:0000313" key="3">
    <source>
        <dbReference type="EMBL" id="GAA4567514.1"/>
    </source>
</evidence>
<dbReference type="Pfam" id="PF18075">
    <property type="entry name" value="FtsX_ECD"/>
    <property type="match status" value="2"/>
</dbReference>
<feature type="chain" id="PRO_5046181129" description="FtsX extracellular domain-containing protein" evidence="1">
    <location>
        <begin position="21"/>
        <end position="236"/>
    </location>
</feature>
<dbReference type="PANTHER" id="PTHR47755">
    <property type="entry name" value="CELL DIVISION PROTEIN FTSX"/>
    <property type="match status" value="1"/>
</dbReference>
<evidence type="ECO:0000259" key="2">
    <source>
        <dbReference type="Pfam" id="PF18075"/>
    </source>
</evidence>
<dbReference type="PROSITE" id="PS51257">
    <property type="entry name" value="PROKAR_LIPOPROTEIN"/>
    <property type="match status" value="1"/>
</dbReference>
<sequence length="236" mass="25746">MRRAAPILALLLLLVGSACTTSEPPEEAGHTTLAVFLDRNVTAEQKSAVEQRIRSMPSVEEVALETRDQAYEHRKESLKDHPDLLADLKPEFMPESFHATVTDASIAEAVELVMAGVDGVGDVALTTAKIDPLPSRIGVIVRLEATATDAQRSAVEKAVRALPHAESVAFEDRAAAYERLRKHCRGKGELAAQLDPQMTRASFRFQMPLDRDGRGLSEFVKLDGVDVVRLVPVAML</sequence>
<feature type="domain" description="FtsX extracellular" evidence="2">
    <location>
        <begin position="33"/>
        <end position="123"/>
    </location>
</feature>